<comment type="caution">
    <text evidence="5">The sequence shown here is derived from an EMBL/GenBank/DDBJ whole genome shotgun (WGS) entry which is preliminary data.</text>
</comment>
<proteinExistence type="inferred from homology"/>
<organism evidence="5 6">
    <name type="scientific">Gymnopilus dilepis</name>
    <dbReference type="NCBI Taxonomy" id="231916"/>
    <lineage>
        <taxon>Eukaryota</taxon>
        <taxon>Fungi</taxon>
        <taxon>Dikarya</taxon>
        <taxon>Basidiomycota</taxon>
        <taxon>Agaricomycotina</taxon>
        <taxon>Agaricomycetes</taxon>
        <taxon>Agaricomycetidae</taxon>
        <taxon>Agaricales</taxon>
        <taxon>Agaricineae</taxon>
        <taxon>Hymenogastraceae</taxon>
        <taxon>Gymnopilus</taxon>
    </lineage>
</organism>
<evidence type="ECO:0000256" key="1">
    <source>
        <dbReference type="ARBA" id="ARBA00009049"/>
    </source>
</evidence>
<dbReference type="GO" id="GO:0001965">
    <property type="term" value="F:G-protein alpha-subunit binding"/>
    <property type="evidence" value="ECO:0007669"/>
    <property type="project" value="TreeGrafter"/>
</dbReference>
<keyword evidence="3" id="KW-0143">Chaperone</keyword>
<gene>
    <name evidence="5" type="ORF">CVT26_010960</name>
</gene>
<dbReference type="GO" id="GO:0007186">
    <property type="term" value="P:G protein-coupled receptor signaling pathway"/>
    <property type="evidence" value="ECO:0007669"/>
    <property type="project" value="TreeGrafter"/>
</dbReference>
<dbReference type="STRING" id="231916.A0A409VJ75"/>
<evidence type="ECO:0000313" key="5">
    <source>
        <dbReference type="EMBL" id="PPQ66276.1"/>
    </source>
</evidence>
<dbReference type="GO" id="GO:0005085">
    <property type="term" value="F:guanyl-nucleotide exchange factor activity"/>
    <property type="evidence" value="ECO:0007669"/>
    <property type="project" value="UniProtKB-KW"/>
</dbReference>
<name>A0A409VJ75_9AGAR</name>
<feature type="region of interest" description="Disordered" evidence="4">
    <location>
        <begin position="301"/>
        <end position="346"/>
    </location>
</feature>
<comment type="similarity">
    <text evidence="1">Belongs to the synembryn family.</text>
</comment>
<keyword evidence="2" id="KW-0344">Guanine-nucleotide releasing factor</keyword>
<dbReference type="AlphaFoldDB" id="A0A409VJ75"/>
<keyword evidence="6" id="KW-1185">Reference proteome</keyword>
<reference evidence="5 6" key="1">
    <citation type="journal article" date="2018" name="Evol. Lett.">
        <title>Horizontal gene cluster transfer increased hallucinogenic mushroom diversity.</title>
        <authorList>
            <person name="Reynolds H.T."/>
            <person name="Vijayakumar V."/>
            <person name="Gluck-Thaler E."/>
            <person name="Korotkin H.B."/>
            <person name="Matheny P.B."/>
            <person name="Slot J.C."/>
        </authorList>
    </citation>
    <scope>NUCLEOTIDE SEQUENCE [LARGE SCALE GENOMIC DNA]</scope>
    <source>
        <strain evidence="5 6">SRW20</strain>
    </source>
</reference>
<evidence type="ECO:0000256" key="2">
    <source>
        <dbReference type="ARBA" id="ARBA00022658"/>
    </source>
</evidence>
<dbReference type="PANTHER" id="PTHR12425:SF5">
    <property type="entry name" value="SYNEMBRYN"/>
    <property type="match status" value="1"/>
</dbReference>
<evidence type="ECO:0000313" key="6">
    <source>
        <dbReference type="Proteomes" id="UP000284706"/>
    </source>
</evidence>
<feature type="region of interest" description="Disordered" evidence="4">
    <location>
        <begin position="518"/>
        <end position="559"/>
    </location>
</feature>
<evidence type="ECO:0000256" key="4">
    <source>
        <dbReference type="SAM" id="MobiDB-lite"/>
    </source>
</evidence>
<dbReference type="Proteomes" id="UP000284706">
    <property type="component" value="Unassembled WGS sequence"/>
</dbReference>
<dbReference type="InterPro" id="IPR019318">
    <property type="entry name" value="Gua_nucleotide_exch_fac_Ric8"/>
</dbReference>
<feature type="compositionally biased region" description="Low complexity" evidence="4">
    <location>
        <begin position="323"/>
        <end position="345"/>
    </location>
</feature>
<evidence type="ECO:0000256" key="3">
    <source>
        <dbReference type="ARBA" id="ARBA00023186"/>
    </source>
</evidence>
<dbReference type="EMBL" id="NHYE01005634">
    <property type="protein sequence ID" value="PPQ66276.1"/>
    <property type="molecule type" value="Genomic_DNA"/>
</dbReference>
<dbReference type="PANTHER" id="PTHR12425">
    <property type="entry name" value="SYNEMBRYN"/>
    <property type="match status" value="1"/>
</dbReference>
<dbReference type="GO" id="GO:0005737">
    <property type="term" value="C:cytoplasm"/>
    <property type="evidence" value="ECO:0007669"/>
    <property type="project" value="TreeGrafter"/>
</dbReference>
<dbReference type="OrthoDB" id="5585685at2759"/>
<sequence>MSDILKAYTAITPSSPRNEVSTVFNTIINALPFSINKTSRVDLIKAIMTDLKGCGPKAKLTPKDAPLALLSVKTLGKDPTGSEYLSSPENLSTLLDFAKTFKDEPEASSEALRCIANALLLIDTARSTFINKEVDGGETCILLLEKSTAPDRVFILSRILFLATASGTSYIQTMVESKHHGRTLVEILGNKLDTMTTAVRNGTPNAKEAVTDLLKFIFNILVHYPKMTEAEPQPQQSAARGDDSVMGDFWDSKLDGIVAPLLRTFHNLPPTSPTPIAAPLTHVIHSLITIPITPSLKPIWFGQSPTSSRNPSPKSRTPQPSDSTPESRSVSPVPSNSSPTSPKPSTLDRALSVLAAGRRSLSRAPSPSTASSLDTLQRACDLLETAFAHYFPGDVEPDDLDLRQKVKAETSDSLDDMLSPLVILISRLCLGDEGCKVRVRQWLVPDDLDRTSPLEQRADILGRCLRLLASVYHPRLKDAVGEMLYAAADSDASTLSTLVGYGNVAGFLFHKGILSAPQPPSGAGPSLTTPSGQEINPITGTTYQPKPAAPEMTDEEKEREMEKLFVLFDRLEKTGALPPDQNPMRKAIQQGKLGN</sequence>
<feature type="compositionally biased region" description="Polar residues" evidence="4">
    <location>
        <begin position="303"/>
        <end position="322"/>
    </location>
</feature>
<dbReference type="InParanoid" id="A0A409VJ75"/>
<feature type="compositionally biased region" description="Polar residues" evidence="4">
    <location>
        <begin position="527"/>
        <end position="544"/>
    </location>
</feature>
<feature type="region of interest" description="Disordered" evidence="4">
    <location>
        <begin position="573"/>
        <end position="595"/>
    </location>
</feature>
<dbReference type="Pfam" id="PF10165">
    <property type="entry name" value="Ric8"/>
    <property type="match status" value="1"/>
</dbReference>
<protein>
    <submittedName>
        <fullName evidence="5">Uncharacterized protein</fullName>
    </submittedName>
</protein>
<accession>A0A409VJ75</accession>